<reference evidence="10" key="1">
    <citation type="submission" date="2024-06" db="EMBL/GenBank/DDBJ databases">
        <title>Multi-omics analyses provide insights into the biosynthesis of the anticancer antibiotic pleurotin in Hohenbuehelia grisea.</title>
        <authorList>
            <person name="Weaver J.A."/>
            <person name="Alberti F."/>
        </authorList>
    </citation>
    <scope>NUCLEOTIDE SEQUENCE [LARGE SCALE GENOMIC DNA]</scope>
    <source>
        <strain evidence="10">T-177</strain>
    </source>
</reference>
<feature type="compositionally biased region" description="Basic residues" evidence="7">
    <location>
        <begin position="79"/>
        <end position="91"/>
    </location>
</feature>
<evidence type="ECO:0000256" key="1">
    <source>
        <dbReference type="ARBA" id="ARBA00004123"/>
    </source>
</evidence>
<keyword evidence="10" id="KW-1185">Reference proteome</keyword>
<evidence type="ECO:0000256" key="4">
    <source>
        <dbReference type="ARBA" id="ARBA00023125"/>
    </source>
</evidence>
<dbReference type="InterPro" id="IPR045125">
    <property type="entry name" value="Sub1/Tcp4-like"/>
</dbReference>
<comment type="subcellular location">
    <subcellularLocation>
        <location evidence="1">Nucleus</location>
    </subcellularLocation>
</comment>
<gene>
    <name evidence="9" type="ORF">HGRIS_002118</name>
</gene>
<keyword evidence="3" id="KW-0805">Transcription regulation</keyword>
<feature type="compositionally biased region" description="Acidic residues" evidence="7">
    <location>
        <begin position="46"/>
        <end position="75"/>
    </location>
</feature>
<sequence length="173" mass="19324">MKRKSTDSQTAVRSKPFRKASAKDGKPKGITRPKIKSSEHVSQSESESDFAAEETPDEDEDQEDGDEEEEEEDAEPLSKKQKTSKASKSRSKGPPSIVQLSKDGESYIDLGKGKRASVTKFKQFTLLNIREYYGAPGEEKPGKKGITLNPEQWKILRDNAGDIDRLFSEMQAK</sequence>
<evidence type="ECO:0000256" key="6">
    <source>
        <dbReference type="ARBA" id="ARBA00023242"/>
    </source>
</evidence>
<protein>
    <recommendedName>
        <fullName evidence="8">Transcriptional coactivator p15 (PC4) C-terminal domain-containing protein</fullName>
    </recommendedName>
</protein>
<organism evidence="9 10">
    <name type="scientific">Hohenbuehelia grisea</name>
    <dbReference type="NCBI Taxonomy" id="104357"/>
    <lineage>
        <taxon>Eukaryota</taxon>
        <taxon>Fungi</taxon>
        <taxon>Dikarya</taxon>
        <taxon>Basidiomycota</taxon>
        <taxon>Agaricomycotina</taxon>
        <taxon>Agaricomycetes</taxon>
        <taxon>Agaricomycetidae</taxon>
        <taxon>Agaricales</taxon>
        <taxon>Pleurotineae</taxon>
        <taxon>Pleurotaceae</taxon>
        <taxon>Hohenbuehelia</taxon>
    </lineage>
</organism>
<evidence type="ECO:0000256" key="5">
    <source>
        <dbReference type="ARBA" id="ARBA00023163"/>
    </source>
</evidence>
<evidence type="ECO:0000256" key="3">
    <source>
        <dbReference type="ARBA" id="ARBA00023015"/>
    </source>
</evidence>
<proteinExistence type="inferred from homology"/>
<evidence type="ECO:0000313" key="9">
    <source>
        <dbReference type="EMBL" id="KAL0955929.1"/>
    </source>
</evidence>
<evidence type="ECO:0000256" key="2">
    <source>
        <dbReference type="ARBA" id="ARBA00009001"/>
    </source>
</evidence>
<keyword evidence="5" id="KW-0804">Transcription</keyword>
<dbReference type="EMBL" id="JASNQZ010000006">
    <property type="protein sequence ID" value="KAL0955929.1"/>
    <property type="molecule type" value="Genomic_DNA"/>
</dbReference>
<evidence type="ECO:0000313" key="10">
    <source>
        <dbReference type="Proteomes" id="UP001556367"/>
    </source>
</evidence>
<feature type="domain" description="Transcriptional coactivator p15 (PC4) C-terminal" evidence="8">
    <location>
        <begin position="109"/>
        <end position="159"/>
    </location>
</feature>
<dbReference type="PANTHER" id="PTHR13215">
    <property type="entry name" value="RNA POLYMERASE II TRANSCRIPTIONAL COACTIVATOR"/>
    <property type="match status" value="1"/>
</dbReference>
<comment type="caution">
    <text evidence="9">The sequence shown here is derived from an EMBL/GenBank/DDBJ whole genome shotgun (WGS) entry which is preliminary data.</text>
</comment>
<keyword evidence="6" id="KW-0539">Nucleus</keyword>
<dbReference type="SUPFAM" id="SSF54447">
    <property type="entry name" value="ssDNA-binding transcriptional regulator domain"/>
    <property type="match status" value="1"/>
</dbReference>
<dbReference type="Gene3D" id="2.30.31.10">
    <property type="entry name" value="Transcriptional Coactivator Pc4, Chain A"/>
    <property type="match status" value="1"/>
</dbReference>
<name>A0ABR3JJZ0_9AGAR</name>
<evidence type="ECO:0000259" key="8">
    <source>
        <dbReference type="Pfam" id="PF02229"/>
    </source>
</evidence>
<dbReference type="Pfam" id="PF02229">
    <property type="entry name" value="PC4"/>
    <property type="match status" value="1"/>
</dbReference>
<keyword evidence="4" id="KW-0238">DNA-binding</keyword>
<dbReference type="InterPro" id="IPR009044">
    <property type="entry name" value="ssDNA-bd_transcriptional_reg"/>
</dbReference>
<accession>A0ABR3JJZ0</accession>
<feature type="region of interest" description="Disordered" evidence="7">
    <location>
        <begin position="1"/>
        <end position="104"/>
    </location>
</feature>
<evidence type="ECO:0000256" key="7">
    <source>
        <dbReference type="SAM" id="MobiDB-lite"/>
    </source>
</evidence>
<dbReference type="Proteomes" id="UP001556367">
    <property type="component" value="Unassembled WGS sequence"/>
</dbReference>
<comment type="similarity">
    <text evidence="2">Belongs to the transcriptional coactivator PC4 family.</text>
</comment>
<dbReference type="InterPro" id="IPR003173">
    <property type="entry name" value="PC4_C"/>
</dbReference>